<dbReference type="InterPro" id="IPR001412">
    <property type="entry name" value="aa-tRNA-synth_I_CS"/>
</dbReference>
<dbReference type="InterPro" id="IPR002303">
    <property type="entry name" value="Valyl-tRNA_ligase"/>
</dbReference>
<dbReference type="FunFam" id="3.40.50.620:FF:000119">
    <property type="entry name" value="Putative valine--tRNA ligase-like"/>
    <property type="match status" value="1"/>
</dbReference>
<accession>A0AAW1LXP2</accession>
<evidence type="ECO:0000256" key="11">
    <source>
        <dbReference type="RuleBase" id="RU363035"/>
    </source>
</evidence>
<dbReference type="Gene3D" id="3.90.740.10">
    <property type="entry name" value="Valyl/Leucyl/Isoleucyl-tRNA synthetase, editing domain"/>
    <property type="match status" value="1"/>
</dbReference>
<dbReference type="SUPFAM" id="SSF47323">
    <property type="entry name" value="Anticodon-binding domain of a subclass of class I aminoacyl-tRNA synthetases"/>
    <property type="match status" value="1"/>
</dbReference>
<evidence type="ECO:0000313" key="17">
    <source>
        <dbReference type="Proteomes" id="UP001458880"/>
    </source>
</evidence>
<keyword evidence="4 11" id="KW-0547">Nucleotide-binding</keyword>
<keyword evidence="3 11" id="KW-0436">Ligase</keyword>
<dbReference type="PANTHER" id="PTHR11946:SF109">
    <property type="entry name" value="VALINE--TRNA LIGASE"/>
    <property type="match status" value="1"/>
</dbReference>
<keyword evidence="5 11" id="KW-0067">ATP-binding</keyword>
<protein>
    <recommendedName>
        <fullName evidence="8">Valine--tRNA ligase</fullName>
        <ecNumber evidence="2">6.1.1.9</ecNumber>
    </recommendedName>
    <alternativeName>
        <fullName evidence="9">Valyl-tRNA synthetase</fullName>
    </alternativeName>
</protein>
<dbReference type="CDD" id="cd00817">
    <property type="entry name" value="ValRS_core"/>
    <property type="match status" value="1"/>
</dbReference>
<keyword evidence="7 11" id="KW-0030">Aminoacyl-tRNA synthetase</keyword>
<dbReference type="HAMAP" id="MF_02004">
    <property type="entry name" value="Val_tRNA_synth_type1"/>
    <property type="match status" value="1"/>
</dbReference>
<evidence type="ECO:0000256" key="1">
    <source>
        <dbReference type="ARBA" id="ARBA00005594"/>
    </source>
</evidence>
<proteinExistence type="inferred from homology"/>
<evidence type="ECO:0000256" key="13">
    <source>
        <dbReference type="SAM" id="MobiDB-lite"/>
    </source>
</evidence>
<keyword evidence="6 11" id="KW-0648">Protein biosynthesis</keyword>
<dbReference type="Gene3D" id="3.40.50.620">
    <property type="entry name" value="HUPs"/>
    <property type="match status" value="2"/>
</dbReference>
<evidence type="ECO:0000256" key="2">
    <source>
        <dbReference type="ARBA" id="ARBA00013169"/>
    </source>
</evidence>
<keyword evidence="17" id="KW-1185">Reference proteome</keyword>
<dbReference type="Pfam" id="PF00133">
    <property type="entry name" value="tRNA-synt_1"/>
    <property type="match status" value="1"/>
</dbReference>
<sequence>MGDVDKVITENGETAPQKTAKQLEKEAKKQAKLDKLKQKLEKQSTAPAKKDISERKEKKKETKPEIIYDVPTEIGTKKCVSNTLPDTYSPKYVEAAWYSWWEKEAFFKPEYGRKSVLEPNSKGVYTIIIPPPNVTGSLHLGHALANSIQDSLIRWNRMRGKTTLWNPGCDHAGIATQVVVEKKLWREEKKTRHDLGREKFIQKIWEWKEQKGVRIYHQLRQMGTSYDWDRAAFTMDPKLCRAVTEAFVRLHDDGIIYRSNRLVNWSCTLKSAISDIEVDKIELSGRTMLSVPNYDKKIEFGVLVSFAYPVEDSDEKIVVATTRVETMLGDTAIAVHPEDNRYTHLHGKFVIHPFCNRKLPIVTHEFVERDFGTGAVKITPAHDPNDYEVGIRYNLPFVTIFDDSGFIQGDCGQFTGMKRFDARHAVTEALKEEGLYVETKSNPMVVPVCNRSKDIVEPMLKPQWYVKCEDMAKNAIKAVSSGELKIIPEMHIKTWYHWMEGIRDWCISRQLWWGHRIPAYYVTFKDNTLKVGGDAESENWVSGRTEEEALEKASKKFKSPPENIVLTQDEDVLDTWFSSGLFPFSIFGWPDTTDDLKVFYPSSVLETGHDILFFWVARMVFFGQKLLGKLPFKEVYLHPIVRDAHGRKMSKSLGNVIDPMDVIYGISLENLHEQLFDGNLDPREIEKAKLGQKQDYPEGIPECGTDALRFALCAICSGRDINLDILRVQGYRFFCNKIWNATKFALSYFSKDFEAPNHYELLGNESYMDLWMLSKLASATLDVNRGFATYDFVLVTSAIYNVWLYDLCDVYLEYLKPVFSNSNADTIRTAQVTLYRALETSLRLLSPFMPFITEELYQRLPRPKIIVETIPSICISPYPADEESLWKNDIIEKEMEFIQKIGKNIRSTRSDYNLPNKTKTEAYITCGDSITQDIINKYIPVLQTLSYCSRIESNTTPPNGCTVITVSDKCEVNLLLKGLIDPQKEISRMQKKMDFLIASKMKLNQARAALDYESKVPLDIQQTNVEKLNQITVELERLQDALKSLKLIANDYVKQIKIGNKLGTLLLECFKQLL</sequence>
<dbReference type="NCBIfam" id="TIGR00422">
    <property type="entry name" value="valS"/>
    <property type="match status" value="1"/>
</dbReference>
<feature type="domain" description="Methionyl/Valyl/Leucyl/Isoleucyl-tRNA synthetase anticodon-binding" evidence="15">
    <location>
        <begin position="769"/>
        <end position="923"/>
    </location>
</feature>
<evidence type="ECO:0000256" key="6">
    <source>
        <dbReference type="ARBA" id="ARBA00022917"/>
    </source>
</evidence>
<dbReference type="Pfam" id="PF08264">
    <property type="entry name" value="Anticodon_1"/>
    <property type="match status" value="1"/>
</dbReference>
<dbReference type="InterPro" id="IPR009080">
    <property type="entry name" value="tRNAsynth_Ia_anticodon-bd"/>
</dbReference>
<dbReference type="Proteomes" id="UP001458880">
    <property type="component" value="Unassembled WGS sequence"/>
</dbReference>
<dbReference type="GO" id="GO:0004832">
    <property type="term" value="F:valine-tRNA ligase activity"/>
    <property type="evidence" value="ECO:0007669"/>
    <property type="project" value="UniProtKB-EC"/>
</dbReference>
<dbReference type="FunFam" id="3.90.740.10:FF:000005">
    <property type="entry name" value="Valine--tRNA ligase, mitochondrial"/>
    <property type="match status" value="1"/>
</dbReference>
<name>A0AAW1LXP2_POPJA</name>
<evidence type="ECO:0000313" key="16">
    <source>
        <dbReference type="EMBL" id="KAK9738546.1"/>
    </source>
</evidence>
<dbReference type="SUPFAM" id="SSF52374">
    <property type="entry name" value="Nucleotidylyl transferase"/>
    <property type="match status" value="1"/>
</dbReference>
<feature type="compositionally biased region" description="Basic and acidic residues" evidence="13">
    <location>
        <begin position="21"/>
        <end position="63"/>
    </location>
</feature>
<gene>
    <name evidence="16" type="ORF">QE152_g9783</name>
</gene>
<dbReference type="PROSITE" id="PS00178">
    <property type="entry name" value="AA_TRNA_LIGASE_I"/>
    <property type="match status" value="1"/>
</dbReference>
<dbReference type="NCBIfam" id="NF004349">
    <property type="entry name" value="PRK05729.1"/>
    <property type="match status" value="1"/>
</dbReference>
<feature type="coiled-coil region" evidence="12">
    <location>
        <begin position="1028"/>
        <end position="1055"/>
    </location>
</feature>
<dbReference type="GO" id="GO:0006438">
    <property type="term" value="P:valyl-tRNA aminoacylation"/>
    <property type="evidence" value="ECO:0007669"/>
    <property type="project" value="InterPro"/>
</dbReference>
<dbReference type="InterPro" id="IPR037118">
    <property type="entry name" value="Val-tRNA_synth_C_sf"/>
</dbReference>
<organism evidence="16 17">
    <name type="scientific">Popillia japonica</name>
    <name type="common">Japanese beetle</name>
    <dbReference type="NCBI Taxonomy" id="7064"/>
    <lineage>
        <taxon>Eukaryota</taxon>
        <taxon>Metazoa</taxon>
        <taxon>Ecdysozoa</taxon>
        <taxon>Arthropoda</taxon>
        <taxon>Hexapoda</taxon>
        <taxon>Insecta</taxon>
        <taxon>Pterygota</taxon>
        <taxon>Neoptera</taxon>
        <taxon>Endopterygota</taxon>
        <taxon>Coleoptera</taxon>
        <taxon>Polyphaga</taxon>
        <taxon>Scarabaeiformia</taxon>
        <taxon>Scarabaeidae</taxon>
        <taxon>Rutelinae</taxon>
        <taxon>Popillia</taxon>
    </lineage>
</organism>
<evidence type="ECO:0000256" key="4">
    <source>
        <dbReference type="ARBA" id="ARBA00022741"/>
    </source>
</evidence>
<dbReference type="GO" id="GO:0005524">
    <property type="term" value="F:ATP binding"/>
    <property type="evidence" value="ECO:0007669"/>
    <property type="project" value="UniProtKB-KW"/>
</dbReference>
<keyword evidence="12" id="KW-0175">Coiled coil</keyword>
<dbReference type="FunFam" id="3.40.50.620:FF:000020">
    <property type="entry name" value="Valine--tRNA ligase, mitochondrial"/>
    <property type="match status" value="1"/>
</dbReference>
<feature type="domain" description="Aminoacyl-tRNA synthetase class Ia" evidence="14">
    <location>
        <begin position="97"/>
        <end position="724"/>
    </location>
</feature>
<evidence type="ECO:0000259" key="15">
    <source>
        <dbReference type="Pfam" id="PF08264"/>
    </source>
</evidence>
<dbReference type="PRINTS" id="PR00986">
    <property type="entry name" value="TRNASYNTHVAL"/>
</dbReference>
<dbReference type="Gene3D" id="1.10.287.380">
    <property type="entry name" value="Valyl-tRNA synthetase, C-terminal domain"/>
    <property type="match status" value="1"/>
</dbReference>
<reference evidence="16 17" key="1">
    <citation type="journal article" date="2024" name="BMC Genomics">
        <title>De novo assembly and annotation of Popillia japonica's genome with initial clues to its potential as an invasive pest.</title>
        <authorList>
            <person name="Cucini C."/>
            <person name="Boschi S."/>
            <person name="Funari R."/>
            <person name="Cardaioli E."/>
            <person name="Iannotti N."/>
            <person name="Marturano G."/>
            <person name="Paoli F."/>
            <person name="Bruttini M."/>
            <person name="Carapelli A."/>
            <person name="Frati F."/>
            <person name="Nardi F."/>
        </authorList>
    </citation>
    <scope>NUCLEOTIDE SEQUENCE [LARGE SCALE GENOMIC DNA]</scope>
    <source>
        <strain evidence="16">DMR45628</strain>
    </source>
</reference>
<dbReference type="EC" id="6.1.1.9" evidence="2"/>
<dbReference type="PANTHER" id="PTHR11946">
    <property type="entry name" value="VALYL-TRNA SYNTHETASES"/>
    <property type="match status" value="1"/>
</dbReference>
<evidence type="ECO:0000256" key="7">
    <source>
        <dbReference type="ARBA" id="ARBA00023146"/>
    </source>
</evidence>
<evidence type="ECO:0000256" key="3">
    <source>
        <dbReference type="ARBA" id="ARBA00022598"/>
    </source>
</evidence>
<dbReference type="InterPro" id="IPR014729">
    <property type="entry name" value="Rossmann-like_a/b/a_fold"/>
</dbReference>
<evidence type="ECO:0000256" key="12">
    <source>
        <dbReference type="SAM" id="Coils"/>
    </source>
</evidence>
<evidence type="ECO:0000256" key="10">
    <source>
        <dbReference type="ARBA" id="ARBA00047552"/>
    </source>
</evidence>
<dbReference type="CDD" id="cd07962">
    <property type="entry name" value="Anticodon_Ia_Val"/>
    <property type="match status" value="1"/>
</dbReference>
<dbReference type="InterPro" id="IPR013155">
    <property type="entry name" value="M/V/L/I-tRNA-synth_anticd-bd"/>
</dbReference>
<dbReference type="GO" id="GO:0005829">
    <property type="term" value="C:cytosol"/>
    <property type="evidence" value="ECO:0007669"/>
    <property type="project" value="TreeGrafter"/>
</dbReference>
<dbReference type="InterPro" id="IPR033705">
    <property type="entry name" value="Anticodon_Ia_Val"/>
</dbReference>
<dbReference type="AlphaFoldDB" id="A0AAW1LXP2"/>
<comment type="caution">
    <text evidence="16">The sequence shown here is derived from an EMBL/GenBank/DDBJ whole genome shotgun (WGS) entry which is preliminary data.</text>
</comment>
<dbReference type="FunFam" id="1.10.730.10:FF:000009">
    <property type="entry name" value="Valine--tRNA ligase, mitochondrial"/>
    <property type="match status" value="1"/>
</dbReference>
<feature type="region of interest" description="Disordered" evidence="13">
    <location>
        <begin position="1"/>
        <end position="63"/>
    </location>
</feature>
<dbReference type="Gene3D" id="1.10.730.10">
    <property type="entry name" value="Isoleucyl-tRNA Synthetase, Domain 1"/>
    <property type="match status" value="1"/>
</dbReference>
<dbReference type="EMBL" id="JASPKY010000085">
    <property type="protein sequence ID" value="KAK9738546.1"/>
    <property type="molecule type" value="Genomic_DNA"/>
</dbReference>
<evidence type="ECO:0000256" key="8">
    <source>
        <dbReference type="ARBA" id="ARBA00024407"/>
    </source>
</evidence>
<evidence type="ECO:0000259" key="14">
    <source>
        <dbReference type="Pfam" id="PF00133"/>
    </source>
</evidence>
<dbReference type="InterPro" id="IPR009008">
    <property type="entry name" value="Val/Leu/Ile-tRNA-synth_edit"/>
</dbReference>
<dbReference type="SUPFAM" id="SSF50677">
    <property type="entry name" value="ValRS/IleRS/LeuRS editing domain"/>
    <property type="match status" value="1"/>
</dbReference>
<evidence type="ECO:0000256" key="9">
    <source>
        <dbReference type="ARBA" id="ARBA00029936"/>
    </source>
</evidence>
<dbReference type="InterPro" id="IPR002300">
    <property type="entry name" value="aa-tRNA-synth_Ia"/>
</dbReference>
<comment type="similarity">
    <text evidence="1 11">Belongs to the class-I aminoacyl-tRNA synthetase family.</text>
</comment>
<comment type="catalytic activity">
    <reaction evidence="10">
        <text>tRNA(Val) + L-valine + ATP = L-valyl-tRNA(Val) + AMP + diphosphate</text>
        <dbReference type="Rhea" id="RHEA:10704"/>
        <dbReference type="Rhea" id="RHEA-COMP:9672"/>
        <dbReference type="Rhea" id="RHEA-COMP:9708"/>
        <dbReference type="ChEBI" id="CHEBI:30616"/>
        <dbReference type="ChEBI" id="CHEBI:33019"/>
        <dbReference type="ChEBI" id="CHEBI:57762"/>
        <dbReference type="ChEBI" id="CHEBI:78442"/>
        <dbReference type="ChEBI" id="CHEBI:78537"/>
        <dbReference type="ChEBI" id="CHEBI:456215"/>
        <dbReference type="EC" id="6.1.1.9"/>
    </reaction>
</comment>
<dbReference type="GO" id="GO:0002161">
    <property type="term" value="F:aminoacyl-tRNA deacylase activity"/>
    <property type="evidence" value="ECO:0007669"/>
    <property type="project" value="InterPro"/>
</dbReference>
<evidence type="ECO:0000256" key="5">
    <source>
        <dbReference type="ARBA" id="ARBA00022840"/>
    </source>
</evidence>